<feature type="region of interest" description="Disordered" evidence="3">
    <location>
        <begin position="143"/>
        <end position="167"/>
    </location>
</feature>
<evidence type="ECO:0000313" key="4">
    <source>
        <dbReference type="EMBL" id="MED6222160.1"/>
    </source>
</evidence>
<accession>A0ABU6ZJN9</accession>
<dbReference type="PANTHER" id="PTHR31342:SF43">
    <property type="entry name" value="F11A17.16"/>
    <property type="match status" value="1"/>
</dbReference>
<evidence type="ECO:0000313" key="5">
    <source>
        <dbReference type="Proteomes" id="UP001341840"/>
    </source>
</evidence>
<evidence type="ECO:0000256" key="3">
    <source>
        <dbReference type="SAM" id="MobiDB-lite"/>
    </source>
</evidence>
<dbReference type="InterPro" id="IPR040265">
    <property type="entry name" value="CHUP1/IPGA1-like"/>
</dbReference>
<feature type="compositionally biased region" description="Pro residues" evidence="3">
    <location>
        <begin position="303"/>
        <end position="318"/>
    </location>
</feature>
<feature type="compositionally biased region" description="Polar residues" evidence="3">
    <location>
        <begin position="40"/>
        <end position="50"/>
    </location>
</feature>
<feature type="region of interest" description="Disordered" evidence="3">
    <location>
        <begin position="288"/>
        <end position="322"/>
    </location>
</feature>
<evidence type="ECO:0000256" key="1">
    <source>
        <dbReference type="ARBA" id="ARBA00023054"/>
    </source>
</evidence>
<reference evidence="4 5" key="1">
    <citation type="journal article" date="2023" name="Plants (Basel)">
        <title>Bridging the Gap: Combining Genomics and Transcriptomics Approaches to Understand Stylosanthes scabra, an Orphan Legume from the Brazilian Caatinga.</title>
        <authorList>
            <person name="Ferreira-Neto J.R.C."/>
            <person name="da Silva M.D."/>
            <person name="Binneck E."/>
            <person name="de Melo N.F."/>
            <person name="da Silva R.H."/>
            <person name="de Melo A.L.T.M."/>
            <person name="Pandolfi V."/>
            <person name="Bustamante F.O."/>
            <person name="Brasileiro-Vidal A.C."/>
            <person name="Benko-Iseppon A.M."/>
        </authorList>
    </citation>
    <scope>NUCLEOTIDE SEQUENCE [LARGE SCALE GENOMIC DNA]</scope>
    <source>
        <tissue evidence="4">Leaves</tissue>
    </source>
</reference>
<dbReference type="PANTHER" id="PTHR31342">
    <property type="entry name" value="PROTEIN CHUP1, CHLOROPLASTIC"/>
    <property type="match status" value="1"/>
</dbReference>
<keyword evidence="1 2" id="KW-0175">Coiled coil</keyword>
<proteinExistence type="predicted"/>
<organism evidence="4 5">
    <name type="scientific">Stylosanthes scabra</name>
    <dbReference type="NCBI Taxonomy" id="79078"/>
    <lineage>
        <taxon>Eukaryota</taxon>
        <taxon>Viridiplantae</taxon>
        <taxon>Streptophyta</taxon>
        <taxon>Embryophyta</taxon>
        <taxon>Tracheophyta</taxon>
        <taxon>Spermatophyta</taxon>
        <taxon>Magnoliopsida</taxon>
        <taxon>eudicotyledons</taxon>
        <taxon>Gunneridae</taxon>
        <taxon>Pentapetalae</taxon>
        <taxon>rosids</taxon>
        <taxon>fabids</taxon>
        <taxon>Fabales</taxon>
        <taxon>Fabaceae</taxon>
        <taxon>Papilionoideae</taxon>
        <taxon>50 kb inversion clade</taxon>
        <taxon>dalbergioids sensu lato</taxon>
        <taxon>Dalbergieae</taxon>
        <taxon>Pterocarpus clade</taxon>
        <taxon>Stylosanthes</taxon>
    </lineage>
</organism>
<keyword evidence="5" id="KW-1185">Reference proteome</keyword>
<feature type="compositionally biased region" description="Pro residues" evidence="3">
    <location>
        <begin position="8"/>
        <end position="23"/>
    </location>
</feature>
<sequence length="616" mass="67884">MKQKMPPSSSPSPPPGPPLPSPPTTTRSFLSKQQNDRSLHSSSPSPTTRLRGSYKARESPKTPPESVVVNGVVPVVSSTRAKSVPPDLKNNSKAKRGVLLSNKAKPNDEAQAVVVGSPKAVEEAKVVVGRFVRSQHGSVEQFSRPRRRVIGDSGLSRKTEDEADGVVKKKEKELQEKLEVSESLIKDLKSEVEALKAELDRVKGLNVELESKNKKLSEDLAAAEAKIVAVGTSGKKEAIEEHQSPKFKDIQKLIADKLERSKLNKEAAPEAIFRKASSIPSPTAAIHVNSESKSIGRKSPPNQCLPPPPPPPPPPSMPSRPLAKLANAQKTPPLVELFHSLKNHDMKRDIKGGPRNHPQPVAISAHSSIVGEIQNRSAHLLAIRADIETKGEFINDLIKKVVDAAYMDIEEVLKFVDWLDGELSSLVDERAVLKHFKWPEKKADAMREAAVEYRELKLLEQEISSYKDDPDIPCGAALKKMASLLDKSELSTQRLIKLRNSVMRSYQAYNIPTAWMLDSGIMSKIKQASMTLVKMYMKRVTMELESNRNTDRESSQDSLLLQGVHFAYRAHQFAGGLDSETLCAFEEIRQRVPGHLAAGSRELLASTPMAIIMKSH</sequence>
<protein>
    <recommendedName>
        <fullName evidence="6">Protein CHUP1, chloroplastic</fullName>
    </recommendedName>
</protein>
<gene>
    <name evidence="4" type="ORF">PIB30_061697</name>
</gene>
<comment type="caution">
    <text evidence="4">The sequence shown here is derived from an EMBL/GenBank/DDBJ whole genome shotgun (WGS) entry which is preliminary data.</text>
</comment>
<dbReference type="Proteomes" id="UP001341840">
    <property type="component" value="Unassembled WGS sequence"/>
</dbReference>
<feature type="coiled-coil region" evidence="2">
    <location>
        <begin position="167"/>
        <end position="226"/>
    </location>
</feature>
<feature type="compositionally biased region" description="Basic and acidic residues" evidence="3">
    <location>
        <begin position="155"/>
        <end position="167"/>
    </location>
</feature>
<feature type="coiled-coil region" evidence="2">
    <location>
        <begin position="442"/>
        <end position="469"/>
    </location>
</feature>
<evidence type="ECO:0000256" key="2">
    <source>
        <dbReference type="SAM" id="Coils"/>
    </source>
</evidence>
<feature type="compositionally biased region" description="Low complexity" evidence="3">
    <location>
        <begin position="64"/>
        <end position="78"/>
    </location>
</feature>
<feature type="compositionally biased region" description="Polar residues" evidence="3">
    <location>
        <begin position="24"/>
        <end position="33"/>
    </location>
</feature>
<name>A0ABU6ZJN9_9FABA</name>
<dbReference type="EMBL" id="JASCZI010272423">
    <property type="protein sequence ID" value="MED6222160.1"/>
    <property type="molecule type" value="Genomic_DNA"/>
</dbReference>
<feature type="region of interest" description="Disordered" evidence="3">
    <location>
        <begin position="1"/>
        <end position="111"/>
    </location>
</feature>
<evidence type="ECO:0008006" key="6">
    <source>
        <dbReference type="Google" id="ProtNLM"/>
    </source>
</evidence>